<dbReference type="Proteomes" id="UP000509638">
    <property type="component" value="Chromosome"/>
</dbReference>
<proteinExistence type="predicted"/>
<accession>A0A7D5IV46</accession>
<dbReference type="AlphaFoldDB" id="A0A7D5IV46"/>
<gene>
    <name evidence="1" type="ORF">HW566_03445</name>
</gene>
<dbReference type="EMBL" id="CP058316">
    <property type="protein sequence ID" value="QLD10922.1"/>
    <property type="molecule type" value="Genomic_DNA"/>
</dbReference>
<organism evidence="1 2">
    <name type="scientific">Microbacterium oleivorans</name>
    <dbReference type="NCBI Taxonomy" id="273677"/>
    <lineage>
        <taxon>Bacteria</taxon>
        <taxon>Bacillati</taxon>
        <taxon>Actinomycetota</taxon>
        <taxon>Actinomycetes</taxon>
        <taxon>Micrococcales</taxon>
        <taxon>Microbacteriaceae</taxon>
        <taxon>Microbacterium</taxon>
    </lineage>
</organism>
<reference evidence="1 2" key="1">
    <citation type="submission" date="2020-06" db="EMBL/GenBank/DDBJ databases">
        <authorList>
            <person name="Jo H."/>
        </authorList>
    </citation>
    <scope>NUCLEOTIDE SEQUENCE [LARGE SCALE GENOMIC DNA]</scope>
    <source>
        <strain evidence="1 2">I46</strain>
    </source>
</reference>
<protein>
    <submittedName>
        <fullName evidence="1">Uncharacterized protein</fullName>
    </submittedName>
</protein>
<name>A0A7D5IV46_9MICO</name>
<evidence type="ECO:0000313" key="2">
    <source>
        <dbReference type="Proteomes" id="UP000509638"/>
    </source>
</evidence>
<sequence>MSVLDAAPVTIPTRTKPIDVWQVGDIVTVGATRWKFRAISRAGKAVLSSMNTSNVEVWWDTTLDLLPKRGA</sequence>
<dbReference type="RefSeq" id="WP_178010437.1">
    <property type="nucleotide sequence ID" value="NZ_CP058316.1"/>
</dbReference>
<evidence type="ECO:0000313" key="1">
    <source>
        <dbReference type="EMBL" id="QLD10922.1"/>
    </source>
</evidence>